<name>A0ABY4KBC9_9FLAO</name>
<feature type="domain" description="Histidine kinase" evidence="11">
    <location>
        <begin position="433"/>
        <end position="623"/>
    </location>
</feature>
<evidence type="ECO:0000256" key="7">
    <source>
        <dbReference type="ARBA" id="ARBA00023012"/>
    </source>
</evidence>
<organism evidence="12 13">
    <name type="scientific">Flavobacterium azooxidireducens</name>
    <dbReference type="NCBI Taxonomy" id="1871076"/>
    <lineage>
        <taxon>Bacteria</taxon>
        <taxon>Pseudomonadati</taxon>
        <taxon>Bacteroidota</taxon>
        <taxon>Flavobacteriia</taxon>
        <taxon>Flavobacteriales</taxon>
        <taxon>Flavobacteriaceae</taxon>
        <taxon>Flavobacterium</taxon>
    </lineage>
</organism>
<comment type="subcellular location">
    <subcellularLocation>
        <location evidence="1">Cell membrane</location>
        <topology evidence="1">Multi-pass membrane protein</topology>
    </subcellularLocation>
</comment>
<dbReference type="SMART" id="SM00028">
    <property type="entry name" value="TPR"/>
    <property type="match status" value="5"/>
</dbReference>
<dbReference type="PANTHER" id="PTHR24421">
    <property type="entry name" value="NITRATE/NITRITE SENSOR PROTEIN NARX-RELATED"/>
    <property type="match status" value="1"/>
</dbReference>
<dbReference type="PROSITE" id="PS50109">
    <property type="entry name" value="HIS_KIN"/>
    <property type="match status" value="1"/>
</dbReference>
<evidence type="ECO:0000256" key="3">
    <source>
        <dbReference type="ARBA" id="ARBA00022679"/>
    </source>
</evidence>
<dbReference type="Gene3D" id="1.20.5.1930">
    <property type="match status" value="1"/>
</dbReference>
<sequence>MRVNLVIIFLVAILVQSTAQNRDKNVDVGPEFKKLITELDECIKAKDQNCLEISDKIIKKGKKEKVPFLDYLYFKRAFYFFNRNELDSTMVYSRLAVQNLNPVEKQRSDVAAYNLLANCYYFKGELNSAITIYLKIAAILENGGNQLHLGYLYSNIATLLGQTGNKEKQLDYLHKSFKLLKESNDERFIATVASNLGLAYYHAKDTVKTNKWAKEAVELSELSNDLVAKTQSNLTLSLIQKDLNKSLEYAEQSVKYADELKDKTHMTSAYYRYADALDKLGEGKKAINYAEQAVKFAEEIGDNLTLTNAAATAGKIYYNLGQKEKAADFYYTYSILKDSISSAENAREINDINTKYQTEKKEKQIIEQDLKIQKQQSNLLYAIFGGLLLLSIFGGIFIYYRKSQHLKLKQFQQEKENAILNSFILGEERERGRISHELHDGVAAMIGAAKMSLESIPHLPKEKQMQQLSKVQGILEHSHADIRHIAHNLLPTVLEKEGLIQATEQFVSEINETKLVHIAVTDKNSQANENSKQLQLMLFRIIQELVNNIIKHSQAQNAEIVFSKINNALQIEVIDDGLGYSDTITKENQGLYSISQRLKSIGGNFKITNGNAGGTRAKVELNV</sequence>
<protein>
    <submittedName>
        <fullName evidence="12">Sensor histidine kinase</fullName>
    </submittedName>
</protein>
<keyword evidence="2" id="KW-1003">Cell membrane</keyword>
<dbReference type="RefSeq" id="WP_248433024.1">
    <property type="nucleotide sequence ID" value="NZ_CP096205.1"/>
</dbReference>
<dbReference type="InterPro" id="IPR011990">
    <property type="entry name" value="TPR-like_helical_dom_sf"/>
</dbReference>
<keyword evidence="3" id="KW-0808">Transferase</keyword>
<dbReference type="InterPro" id="IPR036890">
    <property type="entry name" value="HATPase_C_sf"/>
</dbReference>
<evidence type="ECO:0000313" key="12">
    <source>
        <dbReference type="EMBL" id="UPQ78096.1"/>
    </source>
</evidence>
<feature type="coiled-coil region" evidence="9">
    <location>
        <begin position="349"/>
        <end position="376"/>
    </location>
</feature>
<evidence type="ECO:0000313" key="13">
    <source>
        <dbReference type="Proteomes" id="UP000830583"/>
    </source>
</evidence>
<reference evidence="12" key="1">
    <citation type="submission" date="2022-04" db="EMBL/GenBank/DDBJ databases">
        <title>Consumption of N2O by Flavobacterium azooxidireducens sp. nov. isolated from Decomposing Leaf Litter of Phragmites australis (Cav.).</title>
        <authorList>
            <person name="Behrendt U."/>
            <person name="Spanner T."/>
            <person name="Augustin J."/>
            <person name="Horn M.A."/>
            <person name="Kolb S."/>
            <person name="Ulrich A."/>
        </authorList>
    </citation>
    <scope>NUCLEOTIDE SEQUENCE</scope>
    <source>
        <strain evidence="12">IGB 4-14</strain>
    </source>
</reference>
<evidence type="ECO:0000256" key="9">
    <source>
        <dbReference type="SAM" id="Coils"/>
    </source>
</evidence>
<evidence type="ECO:0000256" key="1">
    <source>
        <dbReference type="ARBA" id="ARBA00004651"/>
    </source>
</evidence>
<dbReference type="InterPro" id="IPR003594">
    <property type="entry name" value="HATPase_dom"/>
</dbReference>
<dbReference type="InterPro" id="IPR005467">
    <property type="entry name" value="His_kinase_dom"/>
</dbReference>
<keyword evidence="8 10" id="KW-0472">Membrane</keyword>
<keyword evidence="7" id="KW-0902">Two-component regulatory system</keyword>
<dbReference type="SUPFAM" id="SSF55874">
    <property type="entry name" value="ATPase domain of HSP90 chaperone/DNA topoisomerase II/histidine kinase"/>
    <property type="match status" value="1"/>
</dbReference>
<dbReference type="Gene3D" id="3.30.565.10">
    <property type="entry name" value="Histidine kinase-like ATPase, C-terminal domain"/>
    <property type="match status" value="1"/>
</dbReference>
<dbReference type="CDD" id="cd16917">
    <property type="entry name" value="HATPase_UhpB-NarQ-NarX-like"/>
    <property type="match status" value="1"/>
</dbReference>
<dbReference type="InterPro" id="IPR011712">
    <property type="entry name" value="Sig_transdc_His_kin_sub3_dim/P"/>
</dbReference>
<evidence type="ECO:0000256" key="10">
    <source>
        <dbReference type="SAM" id="Phobius"/>
    </source>
</evidence>
<dbReference type="Pfam" id="PF02518">
    <property type="entry name" value="HATPase_c"/>
    <property type="match status" value="1"/>
</dbReference>
<feature type="transmembrane region" description="Helical" evidence="10">
    <location>
        <begin position="379"/>
        <end position="400"/>
    </location>
</feature>
<proteinExistence type="predicted"/>
<gene>
    <name evidence="12" type="ORF">M0M57_10725</name>
</gene>
<evidence type="ECO:0000256" key="8">
    <source>
        <dbReference type="ARBA" id="ARBA00023136"/>
    </source>
</evidence>
<evidence type="ECO:0000256" key="2">
    <source>
        <dbReference type="ARBA" id="ARBA00022475"/>
    </source>
</evidence>
<keyword evidence="4 10" id="KW-0812">Transmembrane</keyword>
<dbReference type="GO" id="GO:0016301">
    <property type="term" value="F:kinase activity"/>
    <property type="evidence" value="ECO:0007669"/>
    <property type="project" value="UniProtKB-KW"/>
</dbReference>
<evidence type="ECO:0000256" key="5">
    <source>
        <dbReference type="ARBA" id="ARBA00022777"/>
    </source>
</evidence>
<evidence type="ECO:0000256" key="6">
    <source>
        <dbReference type="ARBA" id="ARBA00022989"/>
    </source>
</evidence>
<dbReference type="PANTHER" id="PTHR24421:SF37">
    <property type="entry name" value="SENSOR HISTIDINE KINASE NARS"/>
    <property type="match status" value="1"/>
</dbReference>
<dbReference type="Pfam" id="PF07730">
    <property type="entry name" value="HisKA_3"/>
    <property type="match status" value="1"/>
</dbReference>
<keyword evidence="5 12" id="KW-0418">Kinase</keyword>
<dbReference type="Proteomes" id="UP000830583">
    <property type="component" value="Chromosome"/>
</dbReference>
<evidence type="ECO:0000259" key="11">
    <source>
        <dbReference type="PROSITE" id="PS50109"/>
    </source>
</evidence>
<keyword evidence="6 10" id="KW-1133">Transmembrane helix</keyword>
<keyword evidence="13" id="KW-1185">Reference proteome</keyword>
<dbReference type="InterPro" id="IPR019734">
    <property type="entry name" value="TPR_rpt"/>
</dbReference>
<accession>A0ABY4KBC9</accession>
<evidence type="ECO:0000256" key="4">
    <source>
        <dbReference type="ARBA" id="ARBA00022692"/>
    </source>
</evidence>
<dbReference type="SUPFAM" id="SSF81901">
    <property type="entry name" value="HCP-like"/>
    <property type="match status" value="1"/>
</dbReference>
<keyword evidence="9" id="KW-0175">Coiled coil</keyword>
<dbReference type="Gene3D" id="1.25.40.10">
    <property type="entry name" value="Tetratricopeptide repeat domain"/>
    <property type="match status" value="2"/>
</dbReference>
<dbReference type="InterPro" id="IPR050482">
    <property type="entry name" value="Sensor_HK_TwoCompSys"/>
</dbReference>
<dbReference type="EMBL" id="CP096205">
    <property type="protein sequence ID" value="UPQ78096.1"/>
    <property type="molecule type" value="Genomic_DNA"/>
</dbReference>
<dbReference type="Pfam" id="PF13181">
    <property type="entry name" value="TPR_8"/>
    <property type="match status" value="2"/>
</dbReference>